<evidence type="ECO:0000313" key="3">
    <source>
        <dbReference type="EMBL" id="CUN14087.1"/>
    </source>
</evidence>
<sequence length="320" mass="36441">MAINKSMRRVLKALSFDGIEVEASRHLANLKAIDPMKIFHKTIDYKIYNGNHQIPVRIFLPGEKMEDDLPVFLFFHGGGWVTESIDNYERICARLASATDHIVVSVEYRLAPEYPFPIGFYDCYMAAKAMYTNQFILNTDPDKITLIGDSAGGNLAAAVSLMARDQGEFLPKRQILIYPAVNNDYSEESPYLSVRRYGTEYLLTAGKMRDYINFYASAEEDKKSKYLAPLMETDYSNQPDTLILTAECDPLRDEGEEYGRRLKEAGNKVEVHRIQDALHGFFALGVKYYHVQESFAIINRFLSGYTSDENSRKVSPANEE</sequence>
<dbReference type="InterPro" id="IPR013094">
    <property type="entry name" value="AB_hydrolase_3"/>
</dbReference>
<evidence type="ECO:0000313" key="8">
    <source>
        <dbReference type="Proteomes" id="UP000095439"/>
    </source>
</evidence>
<reference evidence="8 9" key="1">
    <citation type="submission" date="2015-09" db="EMBL/GenBank/DDBJ databases">
        <authorList>
            <consortium name="Pathogen Informatics"/>
        </authorList>
    </citation>
    <scope>NUCLEOTIDE SEQUENCE [LARGE SCALE GENOMIC DNA]</scope>
    <source>
        <strain evidence="4 8">2789STDY5608866</strain>
        <strain evidence="3 9">2789STDY5834961</strain>
    </source>
</reference>
<dbReference type="Pfam" id="PF07859">
    <property type="entry name" value="Abhydrolase_3"/>
    <property type="match status" value="1"/>
</dbReference>
<dbReference type="EC" id="3.1.1.3" evidence="3"/>
<dbReference type="Proteomes" id="UP000472916">
    <property type="component" value="Unassembled WGS sequence"/>
</dbReference>
<dbReference type="InterPro" id="IPR050300">
    <property type="entry name" value="GDXG_lipolytic_enzyme"/>
</dbReference>
<evidence type="ECO:0000313" key="7">
    <source>
        <dbReference type="EMBL" id="NSE58107.1"/>
    </source>
</evidence>
<feature type="domain" description="Alpha/beta hydrolase fold-3" evidence="2">
    <location>
        <begin position="73"/>
        <end position="282"/>
    </location>
</feature>
<evidence type="ECO:0000259" key="2">
    <source>
        <dbReference type="Pfam" id="PF07859"/>
    </source>
</evidence>
<evidence type="ECO:0000313" key="11">
    <source>
        <dbReference type="Proteomes" id="UP000472916"/>
    </source>
</evidence>
<dbReference type="EMBL" id="CYXO01000013">
    <property type="protein sequence ID" value="CUN14087.1"/>
    <property type="molecule type" value="Genomic_DNA"/>
</dbReference>
<dbReference type="InterPro" id="IPR029058">
    <property type="entry name" value="AB_hydrolase_fold"/>
</dbReference>
<organism evidence="3 9">
    <name type="scientific">Dorea longicatena</name>
    <dbReference type="NCBI Taxonomy" id="88431"/>
    <lineage>
        <taxon>Bacteria</taxon>
        <taxon>Bacillati</taxon>
        <taxon>Bacillota</taxon>
        <taxon>Clostridia</taxon>
        <taxon>Lachnospirales</taxon>
        <taxon>Lachnospiraceae</taxon>
        <taxon>Dorea</taxon>
    </lineage>
</organism>
<dbReference type="PANTHER" id="PTHR48081:SF8">
    <property type="entry name" value="ALPHA_BETA HYDROLASE FOLD-3 DOMAIN-CONTAINING PROTEIN-RELATED"/>
    <property type="match status" value="1"/>
</dbReference>
<dbReference type="OrthoDB" id="24847at2"/>
<dbReference type="GO" id="GO:0004806">
    <property type="term" value="F:triacylglycerol lipase activity"/>
    <property type="evidence" value="ECO:0007669"/>
    <property type="project" value="UniProtKB-EC"/>
</dbReference>
<dbReference type="Proteomes" id="UP000449249">
    <property type="component" value="Unassembled WGS sequence"/>
</dbReference>
<evidence type="ECO:0000313" key="6">
    <source>
        <dbReference type="EMBL" id="MZK41849.1"/>
    </source>
</evidence>
<dbReference type="AlphaFoldDB" id="A0A173UIQ4"/>
<protein>
    <submittedName>
        <fullName evidence="5 7">Alpha/beta hydrolase</fullName>
    </submittedName>
    <submittedName>
        <fullName evidence="3">Lipase 2</fullName>
        <ecNumber evidence="3">3.1.1.3</ecNumber>
    </submittedName>
</protein>
<reference evidence="7" key="3">
    <citation type="journal article" date="2020" name="Cell Host Microbe">
        <title>Functional and Genomic Variation between Human-Derived Isolates of Lachnospiraceae Reveals Inter- and Intra-Species Diversity.</title>
        <authorList>
            <person name="Sorbara M.T."/>
            <person name="Littmann E.R."/>
            <person name="Fontana E."/>
            <person name="Moody T.U."/>
            <person name="Kohout C.E."/>
            <person name="Gjonbalaj M."/>
            <person name="Eaton V."/>
            <person name="Seok R."/>
            <person name="Leiner I.M."/>
            <person name="Pamer E.G."/>
        </authorList>
    </citation>
    <scope>NUCLEOTIDE SEQUENCE</scope>
    <source>
        <strain evidence="7">MSK.10.16</strain>
    </source>
</reference>
<dbReference type="Proteomes" id="UP000095439">
    <property type="component" value="Unassembled WGS sequence"/>
</dbReference>
<proteinExistence type="predicted"/>
<evidence type="ECO:0000313" key="10">
    <source>
        <dbReference type="Proteomes" id="UP000449249"/>
    </source>
</evidence>
<dbReference type="EMBL" id="JAAIOD010000009">
    <property type="protein sequence ID" value="NSE58107.1"/>
    <property type="molecule type" value="Genomic_DNA"/>
</dbReference>
<dbReference type="Proteomes" id="UP000095597">
    <property type="component" value="Unassembled WGS sequence"/>
</dbReference>
<dbReference type="EMBL" id="WWSC01000009">
    <property type="protein sequence ID" value="MZK41849.1"/>
    <property type="molecule type" value="Genomic_DNA"/>
</dbReference>
<evidence type="ECO:0000313" key="9">
    <source>
        <dbReference type="Proteomes" id="UP000095597"/>
    </source>
</evidence>
<dbReference type="Proteomes" id="UP000724058">
    <property type="component" value="Unassembled WGS sequence"/>
</dbReference>
<gene>
    <name evidence="3" type="primary">lip2</name>
    <name evidence="4" type="ORF">ERS852423_00215</name>
    <name evidence="3" type="ORF">ERS852573_02113</name>
    <name evidence="7" type="ORF">G4332_08265</name>
    <name evidence="6" type="ORF">GT528_09065</name>
    <name evidence="5" type="ORF">GT576_11445</name>
</gene>
<evidence type="ECO:0000256" key="1">
    <source>
        <dbReference type="ARBA" id="ARBA00022801"/>
    </source>
</evidence>
<evidence type="ECO:0000313" key="4">
    <source>
        <dbReference type="EMBL" id="CUN37515.1"/>
    </source>
</evidence>
<evidence type="ECO:0000313" key="5">
    <source>
        <dbReference type="EMBL" id="MZK10934.1"/>
    </source>
</evidence>
<dbReference type="EMBL" id="CYYY01000001">
    <property type="protein sequence ID" value="CUN37515.1"/>
    <property type="molecule type" value="Genomic_DNA"/>
</dbReference>
<keyword evidence="1 3" id="KW-0378">Hydrolase</keyword>
<dbReference type="PANTHER" id="PTHR48081">
    <property type="entry name" value="AB HYDROLASE SUPERFAMILY PROTEIN C4A8.06C"/>
    <property type="match status" value="1"/>
</dbReference>
<dbReference type="SUPFAM" id="SSF53474">
    <property type="entry name" value="alpha/beta-Hydrolases"/>
    <property type="match status" value="1"/>
</dbReference>
<dbReference type="GeneID" id="93137226"/>
<name>A0A173UIQ4_9FIRM</name>
<accession>A0A173UIQ4</accession>
<dbReference type="EMBL" id="WWSH01000009">
    <property type="protein sequence ID" value="MZK10934.1"/>
    <property type="molecule type" value="Genomic_DNA"/>
</dbReference>
<dbReference type="RefSeq" id="WP_006428927.1">
    <property type="nucleotide sequence ID" value="NZ_CABIWY010000001.1"/>
</dbReference>
<reference evidence="10 11" key="2">
    <citation type="journal article" date="2019" name="Nat. Med.">
        <title>A library of human gut bacterial isolates paired with longitudinal multiomics data enables mechanistic microbiome research.</title>
        <authorList>
            <person name="Poyet M."/>
            <person name="Groussin M."/>
            <person name="Gibbons S.M."/>
            <person name="Avila-Pacheco J."/>
            <person name="Jiang X."/>
            <person name="Kearney S.M."/>
            <person name="Perrotta A.R."/>
            <person name="Berdy B."/>
            <person name="Zhao S."/>
            <person name="Lieberman T.D."/>
            <person name="Swanson P.K."/>
            <person name="Smith M."/>
            <person name="Roesemann S."/>
            <person name="Alexander J.E."/>
            <person name="Rich S.A."/>
            <person name="Livny J."/>
            <person name="Vlamakis H."/>
            <person name="Clish C."/>
            <person name="Bullock K."/>
            <person name="Deik A."/>
            <person name="Scott J."/>
            <person name="Pierce K.A."/>
            <person name="Xavier R.J."/>
            <person name="Alm E.J."/>
        </authorList>
    </citation>
    <scope>NUCLEOTIDE SEQUENCE [LARGE SCALE GENOMIC DNA]</scope>
    <source>
        <strain evidence="5 10">BIOML-A1</strain>
        <strain evidence="6 11">BIOML-A6</strain>
    </source>
</reference>
<reference evidence="7" key="4">
    <citation type="submission" date="2020-02" db="EMBL/GenBank/DDBJ databases">
        <authorList>
            <person name="Littmann E."/>
            <person name="Sorbara M."/>
        </authorList>
    </citation>
    <scope>NUCLEOTIDE SEQUENCE</scope>
    <source>
        <strain evidence="7">MSK.10.16</strain>
    </source>
</reference>
<dbReference type="Gene3D" id="3.40.50.1820">
    <property type="entry name" value="alpha/beta hydrolase"/>
    <property type="match status" value="1"/>
</dbReference>